<dbReference type="OrthoDB" id="7306229at2"/>
<dbReference type="RefSeq" id="WP_126611451.1">
    <property type="nucleotide sequence ID" value="NZ_JBHUCY010000008.1"/>
</dbReference>
<dbReference type="EMBL" id="RXMA01000001">
    <property type="protein sequence ID" value="RTR24480.1"/>
    <property type="molecule type" value="Genomic_DNA"/>
</dbReference>
<keyword evidence="3" id="KW-1185">Reference proteome</keyword>
<evidence type="ECO:0000313" key="3">
    <source>
        <dbReference type="Proteomes" id="UP000277007"/>
    </source>
</evidence>
<accession>A0A431VP37</accession>
<dbReference type="AlphaFoldDB" id="A0A431VP37"/>
<evidence type="ECO:0000256" key="1">
    <source>
        <dbReference type="SAM" id="MobiDB-lite"/>
    </source>
</evidence>
<sequence length="87" mass="9989">MRHQPPRFFPGPCPGRLDSFSEQGARELAQRIRSSWNRLGWEVEVRIERIASEDMGDTRSKAHYTVRSDLINGMPQRRLSPPADGRA</sequence>
<name>A0A431VP37_9PROT</name>
<feature type="region of interest" description="Disordered" evidence="1">
    <location>
        <begin position="66"/>
        <end position="87"/>
    </location>
</feature>
<dbReference type="Proteomes" id="UP000277007">
    <property type="component" value="Unassembled WGS sequence"/>
</dbReference>
<evidence type="ECO:0000313" key="2">
    <source>
        <dbReference type="EMBL" id="RTR24480.1"/>
    </source>
</evidence>
<gene>
    <name evidence="2" type="ORF">EJ903_01590</name>
</gene>
<proteinExistence type="predicted"/>
<reference evidence="2 3" key="1">
    <citation type="submission" date="2018-12" db="EMBL/GenBank/DDBJ databases">
        <authorList>
            <person name="Yang Y."/>
        </authorList>
    </citation>
    <scope>NUCLEOTIDE SEQUENCE [LARGE SCALE GENOMIC DNA]</scope>
    <source>
        <strain evidence="2 3">L-25-5w-1</strain>
    </source>
</reference>
<protein>
    <submittedName>
        <fullName evidence="2">Uncharacterized protein</fullName>
    </submittedName>
</protein>
<comment type="caution">
    <text evidence="2">The sequence shown here is derived from an EMBL/GenBank/DDBJ whole genome shotgun (WGS) entry which is preliminary data.</text>
</comment>
<organism evidence="2 3">
    <name type="scientific">Azospirillum griseum</name>
    <dbReference type="NCBI Taxonomy" id="2496639"/>
    <lineage>
        <taxon>Bacteria</taxon>
        <taxon>Pseudomonadati</taxon>
        <taxon>Pseudomonadota</taxon>
        <taxon>Alphaproteobacteria</taxon>
        <taxon>Rhodospirillales</taxon>
        <taxon>Azospirillaceae</taxon>
        <taxon>Azospirillum</taxon>
    </lineage>
</organism>